<dbReference type="OrthoDB" id="1680906at2"/>
<dbReference type="Gene3D" id="2.40.128.20">
    <property type="match status" value="1"/>
</dbReference>
<protein>
    <submittedName>
        <fullName evidence="1">DUF1934 domain-containing protein</fullName>
    </submittedName>
</protein>
<keyword evidence="2" id="KW-1185">Reference proteome</keyword>
<dbReference type="EMBL" id="QQRQ01000001">
    <property type="protein sequence ID" value="RFT07592.1"/>
    <property type="molecule type" value="Genomic_DNA"/>
</dbReference>
<reference evidence="1 2" key="1">
    <citation type="submission" date="2018-07" db="EMBL/GenBank/DDBJ databases">
        <title>GABA Modulating Bacteria of the Human Gut Microbiota.</title>
        <authorList>
            <person name="Strandwitz P."/>
            <person name="Kim K.H."/>
            <person name="Terekhova D."/>
            <person name="Liu J.K."/>
            <person name="Sharma A."/>
            <person name="Levering J."/>
            <person name="Mcdonald D."/>
            <person name="Dietrich D."/>
            <person name="Ramadhar T.R."/>
            <person name="Lekbua A."/>
            <person name="Mroue N."/>
            <person name="Liston C."/>
            <person name="Stewart E.J."/>
            <person name="Dubin M.J."/>
            <person name="Zengler K."/>
            <person name="Knight R."/>
            <person name="Gilbert J.A."/>
            <person name="Clardy J."/>
            <person name="Lewis K."/>
        </authorList>
    </citation>
    <scope>NUCLEOTIDE SEQUENCE [LARGE SCALE GENOMIC DNA]</scope>
    <source>
        <strain evidence="1 2">KLE1738</strain>
    </source>
</reference>
<dbReference type="InterPro" id="IPR012674">
    <property type="entry name" value="Calycin"/>
</dbReference>
<dbReference type="RefSeq" id="WP_021920565.1">
    <property type="nucleotide sequence ID" value="NZ_CAKXKJ010000003.1"/>
</dbReference>
<comment type="caution">
    <text evidence="1">The sequence shown here is derived from an EMBL/GenBank/DDBJ whole genome shotgun (WGS) entry which is preliminary data.</text>
</comment>
<name>A0A3E2B6B9_9FIRM</name>
<sequence length="150" mass="16417">MEKPVIISIRGVQSLEPGEEDVMELVTQGVLRQEEGEGFSLSYLESELTGLEGTTTTFRIAPDRITLRREGTLNSEMIFQEGQKHVSLYETPYGGLMLGVNTHRAKADLGTAGGRLSIRYALEVDSQPIGENSFEIQVTEPHLTAPAPGQ</sequence>
<dbReference type="InterPro" id="IPR015231">
    <property type="entry name" value="DUF1934"/>
</dbReference>
<dbReference type="Pfam" id="PF09148">
    <property type="entry name" value="DUF1934"/>
    <property type="match status" value="1"/>
</dbReference>
<evidence type="ECO:0000313" key="1">
    <source>
        <dbReference type="EMBL" id="RFT07592.1"/>
    </source>
</evidence>
<proteinExistence type="predicted"/>
<accession>A0A3E2B6B9</accession>
<dbReference type="Proteomes" id="UP000260649">
    <property type="component" value="Unassembled WGS sequence"/>
</dbReference>
<evidence type="ECO:0000313" key="2">
    <source>
        <dbReference type="Proteomes" id="UP000260649"/>
    </source>
</evidence>
<dbReference type="SUPFAM" id="SSF50814">
    <property type="entry name" value="Lipocalins"/>
    <property type="match status" value="1"/>
</dbReference>
<gene>
    <name evidence="1" type="ORF">DV520_00150</name>
</gene>
<dbReference type="AlphaFoldDB" id="A0A3E2B6B9"/>
<dbReference type="GeneID" id="97994143"/>
<organism evidence="1 2">
    <name type="scientific">Evtepia gabavorous</name>
    <dbReference type="NCBI Taxonomy" id="2211183"/>
    <lineage>
        <taxon>Bacteria</taxon>
        <taxon>Bacillati</taxon>
        <taxon>Bacillota</taxon>
        <taxon>Clostridia</taxon>
        <taxon>Eubacteriales</taxon>
        <taxon>Evtepia</taxon>
    </lineage>
</organism>